<accession>A0A5C8ELG6</accession>
<sequence>MTKLLKIFMCVIFISIGGLWAFEIPFISGGSETIIFLTNEMDVKCSKMGDIYGSYDLFMVTNKNGFMARFLIWDDPSTFTNTMIKYVAIFSNKTLIDGSESYTKLFETNKNAQGNLIWMLVAAKDMTDRFLCDLYVNNQNITHREGYAWDCTYFVMKETIFDNELVFKDGNNQTYKLKLDGKYKDIIHKKIMLYQRKKELVKKEYENR</sequence>
<proteinExistence type="predicted"/>
<protein>
    <submittedName>
        <fullName evidence="1">Uncharacterized protein</fullName>
    </submittedName>
</protein>
<reference evidence="1 2" key="1">
    <citation type="journal article" date="1992" name="Lakartidningen">
        <title>[Penicillin V and not amoxicillin is the first choice preparation in acute otitis].</title>
        <authorList>
            <person name="Kamme C."/>
            <person name="Lundgren K."/>
            <person name="Prellner K."/>
        </authorList>
    </citation>
    <scope>NUCLEOTIDE SEQUENCE [LARGE SCALE GENOMIC DNA]</scope>
    <source>
        <strain evidence="1 2">PC3997IV</strain>
    </source>
</reference>
<dbReference type="EMBL" id="SAYD01000018">
    <property type="protein sequence ID" value="TXJ38799.1"/>
    <property type="molecule type" value="Genomic_DNA"/>
</dbReference>
<comment type="caution">
    <text evidence="1">The sequence shown here is derived from an EMBL/GenBank/DDBJ whole genome shotgun (WGS) entry which is preliminary data.</text>
</comment>
<name>A0A5C8ELG6_9SPIR</name>
<gene>
    <name evidence="1" type="ORF">EPJ81_06640</name>
</gene>
<dbReference type="RefSeq" id="WP_147778438.1">
    <property type="nucleotide sequence ID" value="NZ_SAYD01000018.1"/>
</dbReference>
<dbReference type="Proteomes" id="UP000325002">
    <property type="component" value="Unassembled WGS sequence"/>
</dbReference>
<evidence type="ECO:0000313" key="2">
    <source>
        <dbReference type="Proteomes" id="UP000325002"/>
    </source>
</evidence>
<dbReference type="AlphaFoldDB" id="A0A5C8ELG6"/>
<organism evidence="1 2">
    <name type="scientific">Brachyspira aalborgi</name>
    <dbReference type="NCBI Taxonomy" id="29522"/>
    <lineage>
        <taxon>Bacteria</taxon>
        <taxon>Pseudomonadati</taxon>
        <taxon>Spirochaetota</taxon>
        <taxon>Spirochaetia</taxon>
        <taxon>Brachyspirales</taxon>
        <taxon>Brachyspiraceae</taxon>
        <taxon>Brachyspira</taxon>
    </lineage>
</organism>
<evidence type="ECO:0000313" key="1">
    <source>
        <dbReference type="EMBL" id="TXJ38799.1"/>
    </source>
</evidence>